<evidence type="ECO:0000313" key="2">
    <source>
        <dbReference type="EMBL" id="CEM44574.1"/>
    </source>
</evidence>
<dbReference type="EMBL" id="CDMZ01002959">
    <property type="protein sequence ID" value="CEM44574.1"/>
    <property type="molecule type" value="Genomic_DNA"/>
</dbReference>
<dbReference type="PhylomeDB" id="A0A0G4HJZ4"/>
<dbReference type="AlphaFoldDB" id="A0A0G4HJZ4"/>
<accession>A0A0G4HJZ4</accession>
<dbReference type="VEuPathDB" id="CryptoDB:Cvel_28428"/>
<feature type="compositionally biased region" description="Polar residues" evidence="1">
    <location>
        <begin position="247"/>
        <end position="260"/>
    </location>
</feature>
<proteinExistence type="predicted"/>
<organism evidence="2">
    <name type="scientific">Chromera velia CCMP2878</name>
    <dbReference type="NCBI Taxonomy" id="1169474"/>
    <lineage>
        <taxon>Eukaryota</taxon>
        <taxon>Sar</taxon>
        <taxon>Alveolata</taxon>
        <taxon>Colpodellida</taxon>
        <taxon>Chromeraceae</taxon>
        <taxon>Chromera</taxon>
    </lineage>
</organism>
<feature type="compositionally biased region" description="Basic and acidic residues" evidence="1">
    <location>
        <begin position="236"/>
        <end position="246"/>
    </location>
</feature>
<name>A0A0G4HJZ4_9ALVE</name>
<feature type="region of interest" description="Disordered" evidence="1">
    <location>
        <begin position="212"/>
        <end position="267"/>
    </location>
</feature>
<gene>
    <name evidence="2" type="ORF">Cvel_28428</name>
</gene>
<sequence length="336" mass="36706">MQSMIASAIVYCPPPFRSEGAPALGDWDGRLFASAASFGAALREAEGMLAGAVQQQEQQQQQPDGRLEVRPLWRREKENRVFLLASGGVGGDEGGRITLAEEEWIQQQVEGLKEKAELEAVELIQIPPPRDSRPLRDRLVSRSMFIFRQPPGKTEESLASEPISGDDFGIIAGRCLAGFQSGFRDQNRQYHSALLSRFLKYILLFPAAPQSSVADEEGTEEEKEEEKGRVASSRGVDGEREKEGQTEKSSSSSADGTGQTLEEGACSDTGEATEKGFVCLFKSGFSKDLLGMKIGHSVFINLGRLGFTSGKHQKSEHGSAIDPPHPWGRSNPYGRF</sequence>
<feature type="compositionally biased region" description="Acidic residues" evidence="1">
    <location>
        <begin position="214"/>
        <end position="224"/>
    </location>
</feature>
<reference evidence="2" key="1">
    <citation type="submission" date="2014-11" db="EMBL/GenBank/DDBJ databases">
        <authorList>
            <person name="Otto D Thomas"/>
            <person name="Naeem Raeece"/>
        </authorList>
    </citation>
    <scope>NUCLEOTIDE SEQUENCE</scope>
</reference>
<feature type="region of interest" description="Disordered" evidence="1">
    <location>
        <begin position="310"/>
        <end position="336"/>
    </location>
</feature>
<protein>
    <submittedName>
        <fullName evidence="2">Uncharacterized protein</fullName>
    </submittedName>
</protein>
<evidence type="ECO:0000256" key="1">
    <source>
        <dbReference type="SAM" id="MobiDB-lite"/>
    </source>
</evidence>